<evidence type="ECO:0000313" key="2">
    <source>
        <dbReference type="Proteomes" id="UP001157109"/>
    </source>
</evidence>
<evidence type="ECO:0000313" key="1">
    <source>
        <dbReference type="EMBL" id="GMA20300.1"/>
    </source>
</evidence>
<name>A0ABQ6HQ52_9MICO</name>
<proteinExistence type="predicted"/>
<accession>A0ABQ6HQ52</accession>
<reference evidence="2" key="1">
    <citation type="journal article" date="2019" name="Int. J. Syst. Evol. Microbiol.">
        <title>The Global Catalogue of Microorganisms (GCM) 10K type strain sequencing project: providing services to taxonomists for standard genome sequencing and annotation.</title>
        <authorList>
            <consortium name="The Broad Institute Genomics Platform"/>
            <consortium name="The Broad Institute Genome Sequencing Center for Infectious Disease"/>
            <person name="Wu L."/>
            <person name="Ma J."/>
        </authorList>
    </citation>
    <scope>NUCLEOTIDE SEQUENCE [LARGE SCALE GENOMIC DNA]</scope>
    <source>
        <strain evidence="2">NBRC 105830</strain>
    </source>
</reference>
<dbReference type="EMBL" id="BSUJ01000001">
    <property type="protein sequence ID" value="GMA20300.1"/>
    <property type="molecule type" value="Genomic_DNA"/>
</dbReference>
<comment type="caution">
    <text evidence="1">The sequence shown here is derived from an EMBL/GenBank/DDBJ whole genome shotgun (WGS) entry which is preliminary data.</text>
</comment>
<keyword evidence="2" id="KW-1185">Reference proteome</keyword>
<gene>
    <name evidence="1" type="ORF">GCM10025862_23210</name>
</gene>
<protein>
    <submittedName>
        <fullName evidence="1">Uncharacterized protein</fullName>
    </submittedName>
</protein>
<dbReference type="Proteomes" id="UP001157109">
    <property type="component" value="Unassembled WGS sequence"/>
</dbReference>
<organism evidence="1 2">
    <name type="scientific">Arsenicicoccus piscis</name>
    <dbReference type="NCBI Taxonomy" id="673954"/>
    <lineage>
        <taxon>Bacteria</taxon>
        <taxon>Bacillati</taxon>
        <taxon>Actinomycetota</taxon>
        <taxon>Actinomycetes</taxon>
        <taxon>Micrococcales</taxon>
        <taxon>Intrasporangiaceae</taxon>
        <taxon>Arsenicicoccus</taxon>
    </lineage>
</organism>
<sequence>MATERFDPDHVVLVSGTDYPVRDLAAWEREVAAQGDDAWVAMDEPADPTIGSHSWRVLRSRTFPGSLAAAAIHRGVLAVGRLSGRRLLVLVNTDAGIWCVGRRRPAGEARSFVKASQWVTLSRNAIQVLLDTQAQGGPLVDFLSTTRIPDEIFVPTVLSDDPRVSVRSRPTTHASFASGLPSPDPVDAQVIADAVAAGAVFVRKVDPDASAELIATADAAARSTTSTQGEVDRQA</sequence>